<reference evidence="19 20" key="1">
    <citation type="submission" date="2015-12" db="EMBL/GenBank/DDBJ databases">
        <authorList>
            <person name="Shamseldin A."/>
            <person name="Moawad H."/>
            <person name="Abd El-Rahim W.M."/>
            <person name="Sadowsky M.J."/>
        </authorList>
    </citation>
    <scope>NUCLEOTIDE SEQUENCE [LARGE SCALE GENOMIC DNA]</scope>
    <source>
        <strain evidence="19 20">JC234</strain>
    </source>
</reference>
<keyword evidence="8" id="KW-0238">DNA-binding</keyword>
<evidence type="ECO:0000256" key="16">
    <source>
        <dbReference type="SAM" id="MobiDB-lite"/>
    </source>
</evidence>
<feature type="region of interest" description="Disordered" evidence="16">
    <location>
        <begin position="947"/>
        <end position="994"/>
    </location>
</feature>
<dbReference type="InterPro" id="IPR014017">
    <property type="entry name" value="DNA_helicase_UvrD-like_C"/>
</dbReference>
<dbReference type="GO" id="GO:0000725">
    <property type="term" value="P:recombinational repair"/>
    <property type="evidence" value="ECO:0007669"/>
    <property type="project" value="TreeGrafter"/>
</dbReference>
<protein>
    <recommendedName>
        <fullName evidence="12">DNA 3'-5' helicase</fullName>
        <ecNumber evidence="12">5.6.2.4</ecNumber>
    </recommendedName>
    <alternativeName>
        <fullName evidence="13">DNA 3'-5' helicase II</fullName>
    </alternativeName>
</protein>
<dbReference type="SUPFAM" id="SSF52980">
    <property type="entry name" value="Restriction endonuclease-like"/>
    <property type="match status" value="1"/>
</dbReference>
<evidence type="ECO:0000259" key="17">
    <source>
        <dbReference type="PROSITE" id="PS51198"/>
    </source>
</evidence>
<dbReference type="InterPro" id="IPR014016">
    <property type="entry name" value="UvrD-like_ATP-bd"/>
</dbReference>
<dbReference type="NCBIfam" id="TIGR02784">
    <property type="entry name" value="addA_alphas"/>
    <property type="match status" value="1"/>
</dbReference>
<evidence type="ECO:0000256" key="4">
    <source>
        <dbReference type="ARBA" id="ARBA00022801"/>
    </source>
</evidence>
<evidence type="ECO:0000256" key="15">
    <source>
        <dbReference type="PROSITE-ProRule" id="PRU00560"/>
    </source>
</evidence>
<keyword evidence="10" id="KW-0413">Isomerase</keyword>
<gene>
    <name evidence="19" type="ORF">AWJ14_12610</name>
</gene>
<name>A0A1C1YRB7_9HYPH</name>
<dbReference type="GO" id="GO:0003677">
    <property type="term" value="F:DNA binding"/>
    <property type="evidence" value="ECO:0007669"/>
    <property type="project" value="UniProtKB-KW"/>
</dbReference>
<keyword evidence="9" id="KW-0234">DNA repair</keyword>
<keyword evidence="3" id="KW-0227">DNA damage</keyword>
<dbReference type="STRING" id="1480615.AWJ14_12610"/>
<dbReference type="InterPro" id="IPR011604">
    <property type="entry name" value="PDDEXK-like_dom_sf"/>
</dbReference>
<comment type="catalytic activity">
    <reaction evidence="14">
        <text>ATP + H2O = ADP + phosphate + H(+)</text>
        <dbReference type="Rhea" id="RHEA:13065"/>
        <dbReference type="ChEBI" id="CHEBI:15377"/>
        <dbReference type="ChEBI" id="CHEBI:15378"/>
        <dbReference type="ChEBI" id="CHEBI:30616"/>
        <dbReference type="ChEBI" id="CHEBI:43474"/>
        <dbReference type="ChEBI" id="CHEBI:456216"/>
        <dbReference type="EC" id="5.6.2.4"/>
    </reaction>
</comment>
<dbReference type="InterPro" id="IPR011335">
    <property type="entry name" value="Restrct_endonuc-II-like"/>
</dbReference>
<evidence type="ECO:0000256" key="7">
    <source>
        <dbReference type="ARBA" id="ARBA00022840"/>
    </source>
</evidence>
<keyword evidence="7 15" id="KW-0067">ATP-binding</keyword>
<feature type="domain" description="UvrD-like helicase ATP-binding" evidence="17">
    <location>
        <begin position="17"/>
        <end position="505"/>
    </location>
</feature>
<dbReference type="OrthoDB" id="9810135at2"/>
<keyword evidence="20" id="KW-1185">Reference proteome</keyword>
<dbReference type="Pfam" id="PF13361">
    <property type="entry name" value="UvrD_C"/>
    <property type="match status" value="1"/>
</dbReference>
<keyword evidence="2 15" id="KW-0547">Nucleotide-binding</keyword>
<evidence type="ECO:0000256" key="1">
    <source>
        <dbReference type="ARBA" id="ARBA00022722"/>
    </source>
</evidence>
<accession>A0A1C1YRB7</accession>
<feature type="domain" description="UvrD-like helicase C-terminal" evidence="18">
    <location>
        <begin position="530"/>
        <end position="814"/>
    </location>
</feature>
<dbReference type="Gene3D" id="3.90.320.10">
    <property type="match status" value="1"/>
</dbReference>
<comment type="caution">
    <text evidence="19">The sequence shown here is derived from an EMBL/GenBank/DDBJ whole genome shotgun (WGS) entry which is preliminary data.</text>
</comment>
<evidence type="ECO:0000256" key="12">
    <source>
        <dbReference type="ARBA" id="ARBA00034808"/>
    </source>
</evidence>
<dbReference type="SUPFAM" id="SSF52540">
    <property type="entry name" value="P-loop containing nucleoside triphosphate hydrolases"/>
    <property type="match status" value="1"/>
</dbReference>
<dbReference type="EMBL" id="LQZT01000048">
    <property type="protein sequence ID" value="OCW56048.1"/>
    <property type="molecule type" value="Genomic_DNA"/>
</dbReference>
<dbReference type="GO" id="GO:0005829">
    <property type="term" value="C:cytosol"/>
    <property type="evidence" value="ECO:0007669"/>
    <property type="project" value="TreeGrafter"/>
</dbReference>
<dbReference type="Pfam" id="PF12705">
    <property type="entry name" value="PDDEXK_1"/>
    <property type="match status" value="1"/>
</dbReference>
<evidence type="ECO:0000256" key="10">
    <source>
        <dbReference type="ARBA" id="ARBA00023235"/>
    </source>
</evidence>
<dbReference type="GO" id="GO:0043138">
    <property type="term" value="F:3'-5' DNA helicase activity"/>
    <property type="evidence" value="ECO:0007669"/>
    <property type="project" value="UniProtKB-EC"/>
</dbReference>
<dbReference type="GO" id="GO:0004527">
    <property type="term" value="F:exonuclease activity"/>
    <property type="evidence" value="ECO:0007669"/>
    <property type="project" value="UniProtKB-KW"/>
</dbReference>
<dbReference type="InterPro" id="IPR014151">
    <property type="entry name" value="DNA_helicase_AddA"/>
</dbReference>
<dbReference type="Gene3D" id="3.40.50.300">
    <property type="entry name" value="P-loop containing nucleotide triphosphate hydrolases"/>
    <property type="match status" value="4"/>
</dbReference>
<dbReference type="InterPro" id="IPR038726">
    <property type="entry name" value="PDDEXK_AddAB-type"/>
</dbReference>
<dbReference type="GO" id="GO:0033202">
    <property type="term" value="C:DNA helicase complex"/>
    <property type="evidence" value="ECO:0007669"/>
    <property type="project" value="TreeGrafter"/>
</dbReference>
<organism evidence="19 20">
    <name type="scientific">Hoeflea olei</name>
    <dbReference type="NCBI Taxonomy" id="1480615"/>
    <lineage>
        <taxon>Bacteria</taxon>
        <taxon>Pseudomonadati</taxon>
        <taxon>Pseudomonadota</taxon>
        <taxon>Alphaproteobacteria</taxon>
        <taxon>Hyphomicrobiales</taxon>
        <taxon>Rhizobiaceae</taxon>
        <taxon>Hoeflea</taxon>
    </lineage>
</organism>
<dbReference type="InterPro" id="IPR000212">
    <property type="entry name" value="DNA_helicase_UvrD/REP"/>
</dbReference>
<dbReference type="Gene3D" id="1.10.486.10">
    <property type="entry name" value="PCRA, domain 4"/>
    <property type="match status" value="1"/>
</dbReference>
<keyword evidence="6" id="KW-0269">Exonuclease</keyword>
<dbReference type="Pfam" id="PF00580">
    <property type="entry name" value="UvrD-helicase"/>
    <property type="match status" value="1"/>
</dbReference>
<evidence type="ECO:0000256" key="6">
    <source>
        <dbReference type="ARBA" id="ARBA00022839"/>
    </source>
</evidence>
<keyword evidence="4 15" id="KW-0378">Hydrolase</keyword>
<evidence type="ECO:0000313" key="20">
    <source>
        <dbReference type="Proteomes" id="UP000094795"/>
    </source>
</evidence>
<sequence length="1200" mass="129792">MPREATAMTEPGGISTISDTTARQNLAATPTLSAWVSANAGSGKTHVLSRRVIRLLLRGARPSAILCLTYTKAASAEMSNRVFRTLGDWVRLDDEALAERISELEGGGPVEPQHLTLARRLFATALETPGGLKIQTIHAFCEAVLHRFPLEANIPGHFAVLDDQKAAELLAEARRQLMSARGFAEDPELAAAVTSALELGGEAGFDKLLSGLYARRRDYLAFEARARGAGGAEPLFRKALGLEVDEDEASALARAWPLAAMPVDYVRVLHDFAESAKSAAKAHNLAYGLLQCGSEADPGRRFDLLRQVFFTKSGDPAKLGSAMTKTVAERFPDLAERIAAAQDQVSDAVDRLARLRALTASLVAFRLARRYLGVFEALKTRQALLDYDDLIAATEALLSRSGASAWVHYKLDQGIDHILVDEAQDTAPLQWNVIGALSDEFFAGEGSRPANRTVFAVGDEKQSIYSFQGARPERFAEERRRIARRADAAEADFRQVSLRVSFRSSMEVLHLVDSVFADDDARRGMGADDEPVVHETARLKAPGLVEIWPMIAKEKTEGDEDWTAPFDDVPESAPAARLARRIAGLLGQWVGHETIMDQKSGLMRPVAPGDILVLVRKRDGFVPTLLRTLKATTDIPVAGADRLRLTDHIAVQDLMALGRFAVLEEDDLSLAALVKSPLLGLDEDQLFRLAATRPEGMSVWRALGKLAASEGAFATARRRLERWAKRAAELPPHDFFASVLGPDGGRRAYLARLGHEVGDVLDEFLGLALDHEQAGLPGLQSFLAMLETEAPEIKREMEGESGAVRIMTVHAAKGLEAPIVFLVDSGGEAFQHTHQPRLWLLPPAPDQDAPLSVPVWLPDKGSENGATAPVREAMRNQAEEEYRRLLYVGLTRAADRLVVCGYRGLREVKTPTWHTLALAGIETASSDEAYAVEDVVHEAGGEVFEARRLSRKGRTPAEAGDPARQESGAASEIAGIDVPSDPLPRPTRLPRPLAPSGVSAVLEEQGGVASRSPFSDSAPSSSTAALERGTLIHRLLQALPAAPAADRPALLDRYLSRAWRADQADVAAKIRDQVLAVLDDARFAPIFAASGQAEVSVMGTLRIGGEERAVSGRIDRIAVEDDRVLIVDYKTGLAPAPGEGPPAGHVAQLAIYRALLGPLYPGRRIEAALIYVSGPVLVEISPETLDRALETLDKQVSAED</sequence>
<evidence type="ECO:0000256" key="8">
    <source>
        <dbReference type="ARBA" id="ARBA00023125"/>
    </source>
</evidence>
<feature type="binding site" evidence="15">
    <location>
        <begin position="38"/>
        <end position="45"/>
    </location>
    <ligand>
        <name>ATP</name>
        <dbReference type="ChEBI" id="CHEBI:30616"/>
    </ligand>
</feature>
<dbReference type="PANTHER" id="PTHR11070">
    <property type="entry name" value="UVRD / RECB / PCRA DNA HELICASE FAMILY MEMBER"/>
    <property type="match status" value="1"/>
</dbReference>
<dbReference type="EC" id="5.6.2.4" evidence="12"/>
<evidence type="ECO:0000256" key="3">
    <source>
        <dbReference type="ARBA" id="ARBA00022763"/>
    </source>
</evidence>
<dbReference type="Proteomes" id="UP000094795">
    <property type="component" value="Unassembled WGS sequence"/>
</dbReference>
<dbReference type="AlphaFoldDB" id="A0A1C1YRB7"/>
<dbReference type="GO" id="GO:0005524">
    <property type="term" value="F:ATP binding"/>
    <property type="evidence" value="ECO:0007669"/>
    <property type="project" value="UniProtKB-UniRule"/>
</dbReference>
<dbReference type="PROSITE" id="PS51198">
    <property type="entry name" value="UVRD_HELICASE_ATP_BIND"/>
    <property type="match status" value="1"/>
</dbReference>
<feature type="region of interest" description="Disordered" evidence="16">
    <location>
        <begin position="1"/>
        <end position="20"/>
    </location>
</feature>
<evidence type="ECO:0000256" key="9">
    <source>
        <dbReference type="ARBA" id="ARBA00023204"/>
    </source>
</evidence>
<evidence type="ECO:0000256" key="2">
    <source>
        <dbReference type="ARBA" id="ARBA00022741"/>
    </source>
</evidence>
<evidence type="ECO:0000313" key="19">
    <source>
        <dbReference type="EMBL" id="OCW56048.1"/>
    </source>
</evidence>
<keyword evidence="5 15" id="KW-0347">Helicase</keyword>
<dbReference type="InterPro" id="IPR027417">
    <property type="entry name" value="P-loop_NTPase"/>
</dbReference>
<evidence type="ECO:0000256" key="14">
    <source>
        <dbReference type="ARBA" id="ARBA00048988"/>
    </source>
</evidence>
<evidence type="ECO:0000256" key="13">
    <source>
        <dbReference type="ARBA" id="ARBA00034923"/>
    </source>
</evidence>
<evidence type="ECO:0000256" key="11">
    <source>
        <dbReference type="ARBA" id="ARBA00034617"/>
    </source>
</evidence>
<proteinExistence type="predicted"/>
<evidence type="ECO:0000259" key="18">
    <source>
        <dbReference type="PROSITE" id="PS51217"/>
    </source>
</evidence>
<feature type="compositionally biased region" description="Pro residues" evidence="16">
    <location>
        <begin position="981"/>
        <end position="993"/>
    </location>
</feature>
<dbReference type="PANTHER" id="PTHR11070:SF2">
    <property type="entry name" value="ATP-DEPENDENT DNA HELICASE SRS2"/>
    <property type="match status" value="1"/>
</dbReference>
<keyword evidence="1" id="KW-0540">Nuclease</keyword>
<evidence type="ECO:0000256" key="5">
    <source>
        <dbReference type="ARBA" id="ARBA00022806"/>
    </source>
</evidence>
<comment type="catalytic activity">
    <reaction evidence="11">
        <text>Couples ATP hydrolysis with the unwinding of duplex DNA by translocating in the 3'-5' direction.</text>
        <dbReference type="EC" id="5.6.2.4"/>
    </reaction>
</comment>
<dbReference type="PROSITE" id="PS51217">
    <property type="entry name" value="UVRD_HELICASE_CTER"/>
    <property type="match status" value="1"/>
</dbReference>